<evidence type="ECO:0000256" key="5">
    <source>
        <dbReference type="ARBA" id="ARBA00022448"/>
    </source>
</evidence>
<sequence>MCKRSLLSMDLTDSPSNFMAFFFAFMAQVVISIIQTVGIPGWGVCGWLATTTFFSTNIGSAVQLMLIPTIMFTGSGCSLLLLSK</sequence>
<evidence type="ECO:0000256" key="16">
    <source>
        <dbReference type="ARBA" id="ARBA00038169"/>
    </source>
</evidence>
<evidence type="ECO:0000256" key="14">
    <source>
        <dbReference type="ARBA" id="ARBA00023136"/>
    </source>
</evidence>
<dbReference type="Pfam" id="PF04144">
    <property type="entry name" value="SCAMP"/>
    <property type="match status" value="1"/>
</dbReference>
<keyword evidence="12" id="KW-0770">Synapse</keyword>
<evidence type="ECO:0000256" key="15">
    <source>
        <dbReference type="ARBA" id="ARBA00023329"/>
    </source>
</evidence>
<evidence type="ECO:0000313" key="18">
    <source>
        <dbReference type="EMBL" id="GLD58864.1"/>
    </source>
</evidence>
<reference evidence="18" key="1">
    <citation type="submission" date="2022-08" db="EMBL/GenBank/DDBJ databases">
        <title>Genome sequencing of akame (Lates japonicus).</title>
        <authorList>
            <person name="Hashiguchi Y."/>
            <person name="Takahashi H."/>
        </authorList>
    </citation>
    <scope>NUCLEOTIDE SEQUENCE</scope>
    <source>
        <strain evidence="18">Kochi</strain>
    </source>
</reference>
<dbReference type="GO" id="GO:0032588">
    <property type="term" value="C:trans-Golgi network membrane"/>
    <property type="evidence" value="ECO:0007669"/>
    <property type="project" value="TreeGrafter"/>
</dbReference>
<accession>A0AAD3MT32</accession>
<name>A0AAD3MT32_LATJO</name>
<proteinExistence type="inferred from homology"/>
<dbReference type="EMBL" id="BRZM01000035">
    <property type="protein sequence ID" value="GLD58864.1"/>
    <property type="molecule type" value="Genomic_DNA"/>
</dbReference>
<evidence type="ECO:0000256" key="17">
    <source>
        <dbReference type="RuleBase" id="RU363122"/>
    </source>
</evidence>
<keyword evidence="6" id="KW-1003">Cell membrane</keyword>
<dbReference type="InterPro" id="IPR007273">
    <property type="entry name" value="SCAMP"/>
</dbReference>
<feature type="transmembrane region" description="Helical" evidence="17">
    <location>
        <begin position="21"/>
        <end position="49"/>
    </location>
</feature>
<dbReference type="AlphaFoldDB" id="A0AAD3MT32"/>
<dbReference type="PANTHER" id="PTHR10687:SF5">
    <property type="entry name" value="SECRETORY CARRIER-ASSOCIATED MEMBRANE PROTEIN 5"/>
    <property type="match status" value="1"/>
</dbReference>
<feature type="transmembrane region" description="Helical" evidence="17">
    <location>
        <begin position="61"/>
        <end position="82"/>
    </location>
</feature>
<evidence type="ECO:0000256" key="6">
    <source>
        <dbReference type="ARBA" id="ARBA00022475"/>
    </source>
</evidence>
<keyword evidence="13" id="KW-0333">Golgi apparatus</keyword>
<evidence type="ECO:0000256" key="13">
    <source>
        <dbReference type="ARBA" id="ARBA00023034"/>
    </source>
</evidence>
<evidence type="ECO:0000256" key="9">
    <source>
        <dbReference type="ARBA" id="ARBA00022753"/>
    </source>
</evidence>
<keyword evidence="10" id="KW-0653">Protein transport</keyword>
<evidence type="ECO:0000256" key="7">
    <source>
        <dbReference type="ARBA" id="ARBA00022483"/>
    </source>
</evidence>
<dbReference type="GO" id="GO:0015031">
    <property type="term" value="P:protein transport"/>
    <property type="evidence" value="ECO:0007669"/>
    <property type="project" value="UniProtKB-KW"/>
</dbReference>
<keyword evidence="19" id="KW-1185">Reference proteome</keyword>
<dbReference type="GO" id="GO:0006887">
    <property type="term" value="P:exocytosis"/>
    <property type="evidence" value="ECO:0007669"/>
    <property type="project" value="UniProtKB-KW"/>
</dbReference>
<evidence type="ECO:0000256" key="4">
    <source>
        <dbReference type="ARBA" id="ARBA00004651"/>
    </source>
</evidence>
<dbReference type="GO" id="GO:0030672">
    <property type="term" value="C:synaptic vesicle membrane"/>
    <property type="evidence" value="ECO:0007669"/>
    <property type="project" value="UniProtKB-SubCell"/>
</dbReference>
<comment type="subcellular location">
    <subcellularLocation>
        <location evidence="4">Cell membrane</location>
        <topology evidence="4">Multi-pass membrane protein</topology>
    </subcellularLocation>
    <subcellularLocation>
        <location evidence="3">Cytoplasmic vesicle</location>
        <location evidence="3">Secretory vesicle</location>
        <location evidence="3">Synaptic vesicle membrane</location>
        <topology evidence="3">Multi-pass membrane protein</topology>
    </subcellularLocation>
    <subcellularLocation>
        <location evidence="1">Golgi apparatus</location>
        <location evidence="1">trans-Golgi network membrane</location>
        <topology evidence="1">Multi-pass membrane protein</topology>
    </subcellularLocation>
    <subcellularLocation>
        <location evidence="17">Membrane</location>
        <topology evidence="17">Multi-pass membrane protein</topology>
    </subcellularLocation>
    <subcellularLocation>
        <location evidence="2">Recycling endosome membrane</location>
        <topology evidence="2">Multi-pass membrane protein</topology>
    </subcellularLocation>
</comment>
<evidence type="ECO:0000256" key="1">
    <source>
        <dbReference type="ARBA" id="ARBA00004166"/>
    </source>
</evidence>
<evidence type="ECO:0000256" key="3">
    <source>
        <dbReference type="ARBA" id="ARBA00004644"/>
    </source>
</evidence>
<dbReference type="Proteomes" id="UP001279410">
    <property type="component" value="Unassembled WGS sequence"/>
</dbReference>
<gene>
    <name evidence="18" type="ORF">AKAME5_001093800</name>
</gene>
<keyword evidence="14 17" id="KW-0472">Membrane</keyword>
<dbReference type="GO" id="GO:0005886">
    <property type="term" value="C:plasma membrane"/>
    <property type="evidence" value="ECO:0007669"/>
    <property type="project" value="UniProtKB-SubCell"/>
</dbReference>
<keyword evidence="5 17" id="KW-0813">Transport</keyword>
<keyword evidence="15" id="KW-0968">Cytoplasmic vesicle</keyword>
<evidence type="ECO:0000256" key="11">
    <source>
        <dbReference type="ARBA" id="ARBA00022989"/>
    </source>
</evidence>
<evidence type="ECO:0000256" key="10">
    <source>
        <dbReference type="ARBA" id="ARBA00022927"/>
    </source>
</evidence>
<comment type="caution">
    <text evidence="17">Lacks conserved residue(s) required for the propagation of feature annotation.</text>
</comment>
<keyword evidence="7" id="KW-0268">Exocytosis</keyword>
<keyword evidence="9" id="KW-0967">Endosome</keyword>
<evidence type="ECO:0000256" key="2">
    <source>
        <dbReference type="ARBA" id="ARBA00004195"/>
    </source>
</evidence>
<evidence type="ECO:0000256" key="12">
    <source>
        <dbReference type="ARBA" id="ARBA00023018"/>
    </source>
</evidence>
<keyword evidence="8 17" id="KW-0812">Transmembrane</keyword>
<dbReference type="PANTHER" id="PTHR10687">
    <property type="entry name" value="SECRETORY CARRIER-ASSOCIATED MEMBRANE PROTEIN SCAMP"/>
    <property type="match status" value="1"/>
</dbReference>
<dbReference type="GO" id="GO:0055038">
    <property type="term" value="C:recycling endosome membrane"/>
    <property type="evidence" value="ECO:0007669"/>
    <property type="project" value="UniProtKB-SubCell"/>
</dbReference>
<comment type="similarity">
    <text evidence="16">Belongs to the SCAMP family. SCAMP5 subfamily.</text>
</comment>
<protein>
    <recommendedName>
        <fullName evidence="17">Secretory carrier-associated membrane protein</fullName>
        <shortName evidence="17">Secretory carrier membrane protein</shortName>
    </recommendedName>
</protein>
<organism evidence="18 19">
    <name type="scientific">Lates japonicus</name>
    <name type="common">Japanese lates</name>
    <dbReference type="NCBI Taxonomy" id="270547"/>
    <lineage>
        <taxon>Eukaryota</taxon>
        <taxon>Metazoa</taxon>
        <taxon>Chordata</taxon>
        <taxon>Craniata</taxon>
        <taxon>Vertebrata</taxon>
        <taxon>Euteleostomi</taxon>
        <taxon>Actinopterygii</taxon>
        <taxon>Neopterygii</taxon>
        <taxon>Teleostei</taxon>
        <taxon>Neoteleostei</taxon>
        <taxon>Acanthomorphata</taxon>
        <taxon>Carangaria</taxon>
        <taxon>Carangaria incertae sedis</taxon>
        <taxon>Centropomidae</taxon>
        <taxon>Lates</taxon>
    </lineage>
</organism>
<feature type="non-terminal residue" evidence="18">
    <location>
        <position position="84"/>
    </location>
</feature>
<evidence type="ECO:0000313" key="19">
    <source>
        <dbReference type="Proteomes" id="UP001279410"/>
    </source>
</evidence>
<evidence type="ECO:0000256" key="8">
    <source>
        <dbReference type="ARBA" id="ARBA00022692"/>
    </source>
</evidence>
<keyword evidence="11 17" id="KW-1133">Transmembrane helix</keyword>
<comment type="caution">
    <text evidence="18">The sequence shown here is derived from an EMBL/GenBank/DDBJ whole genome shotgun (WGS) entry which is preliminary data.</text>
</comment>